<reference evidence="1 2" key="2">
    <citation type="submission" date="2018-11" db="EMBL/GenBank/DDBJ databases">
        <authorList>
            <consortium name="Pathogen Informatics"/>
        </authorList>
    </citation>
    <scope>NUCLEOTIDE SEQUENCE [LARGE SCALE GENOMIC DNA]</scope>
    <source>
        <strain evidence="1 2">MHpl1</strain>
    </source>
</reference>
<gene>
    <name evidence="1" type="ORF">HPLM_LOCUS6841</name>
</gene>
<accession>A0A0N4W999</accession>
<dbReference type="AlphaFoldDB" id="A0A0N4W999"/>
<evidence type="ECO:0000313" key="3">
    <source>
        <dbReference type="WBParaSite" id="HPLM_0000684901-mRNA-1"/>
    </source>
</evidence>
<proteinExistence type="predicted"/>
<keyword evidence="2" id="KW-1185">Reference proteome</keyword>
<dbReference type="Proteomes" id="UP000268014">
    <property type="component" value="Unassembled WGS sequence"/>
</dbReference>
<name>A0A0N4W999_HAEPC</name>
<evidence type="ECO:0000313" key="1">
    <source>
        <dbReference type="EMBL" id="VDO30183.1"/>
    </source>
</evidence>
<sequence length="35" mass="3979">MSIEIKLLLVETDYLLTLPKPASGQTRNGLIHHYL</sequence>
<organism evidence="3">
    <name type="scientific">Haemonchus placei</name>
    <name type="common">Barber's pole worm</name>
    <dbReference type="NCBI Taxonomy" id="6290"/>
    <lineage>
        <taxon>Eukaryota</taxon>
        <taxon>Metazoa</taxon>
        <taxon>Ecdysozoa</taxon>
        <taxon>Nematoda</taxon>
        <taxon>Chromadorea</taxon>
        <taxon>Rhabditida</taxon>
        <taxon>Rhabditina</taxon>
        <taxon>Rhabditomorpha</taxon>
        <taxon>Strongyloidea</taxon>
        <taxon>Trichostrongylidae</taxon>
        <taxon>Haemonchus</taxon>
    </lineage>
</organism>
<dbReference type="EMBL" id="UZAF01016557">
    <property type="protein sequence ID" value="VDO30183.1"/>
    <property type="molecule type" value="Genomic_DNA"/>
</dbReference>
<evidence type="ECO:0000313" key="2">
    <source>
        <dbReference type="Proteomes" id="UP000268014"/>
    </source>
</evidence>
<dbReference type="WBParaSite" id="HPLM_0000684901-mRNA-1">
    <property type="protein sequence ID" value="HPLM_0000684901-mRNA-1"/>
    <property type="gene ID" value="HPLM_0000684901"/>
</dbReference>
<protein>
    <submittedName>
        <fullName evidence="3">Transposase</fullName>
    </submittedName>
</protein>
<reference evidence="3" key="1">
    <citation type="submission" date="2017-02" db="UniProtKB">
        <authorList>
            <consortium name="WormBaseParasite"/>
        </authorList>
    </citation>
    <scope>IDENTIFICATION</scope>
</reference>